<dbReference type="PANTHER" id="PTHR48055">
    <property type="entry name" value="LEUCINE-RICH REPEAT RECEPTOR PROTEIN KINASE EMS1"/>
    <property type="match status" value="1"/>
</dbReference>
<dbReference type="PANTHER" id="PTHR48055:SF57">
    <property type="entry name" value="PROTEIN KINASE DOMAIN-CONTAINING PROTEIN"/>
    <property type="match status" value="1"/>
</dbReference>
<keyword evidence="2" id="KW-0808">Transferase</keyword>
<dbReference type="OrthoDB" id="1428502at2759"/>
<evidence type="ECO:0000313" key="2">
    <source>
        <dbReference type="EMBL" id="GFP85040.1"/>
    </source>
</evidence>
<name>A0A830BBH2_9LAMI</name>
<accession>A0A830BBH2</accession>
<dbReference type="InterPro" id="IPR051564">
    <property type="entry name" value="LRR_receptor-like_kinase"/>
</dbReference>
<dbReference type="GO" id="GO:0016020">
    <property type="term" value="C:membrane"/>
    <property type="evidence" value="ECO:0007669"/>
    <property type="project" value="TreeGrafter"/>
</dbReference>
<evidence type="ECO:0000259" key="1">
    <source>
        <dbReference type="Pfam" id="PF07714"/>
    </source>
</evidence>
<dbReference type="Gene3D" id="1.10.510.10">
    <property type="entry name" value="Transferase(Phosphotransferase) domain 1"/>
    <property type="match status" value="1"/>
</dbReference>
<dbReference type="Pfam" id="PF07714">
    <property type="entry name" value="PK_Tyr_Ser-Thr"/>
    <property type="match status" value="1"/>
</dbReference>
<comment type="caution">
    <text evidence="2">The sequence shown here is derived from an EMBL/GenBank/DDBJ whole genome shotgun (WGS) entry which is preliminary data.</text>
</comment>
<dbReference type="AlphaFoldDB" id="A0A830BBH2"/>
<dbReference type="SUPFAM" id="SSF56112">
    <property type="entry name" value="Protein kinase-like (PK-like)"/>
    <property type="match status" value="1"/>
</dbReference>
<dbReference type="InterPro" id="IPR011009">
    <property type="entry name" value="Kinase-like_dom_sf"/>
</dbReference>
<evidence type="ECO:0000313" key="3">
    <source>
        <dbReference type="Proteomes" id="UP000653305"/>
    </source>
</evidence>
<gene>
    <name evidence="2" type="ORF">PHJA_000647800</name>
</gene>
<sequence>MHLIRIRLEYGSEVKVSTNGDVYSYGILLLEIFTSKKLTDSIFSEEISLKEWVHKALQENAIPEVVAPNLLAREDQHFGEKLEECVSSIFSLAMRCLAVSPDERINLIEIVAALHRIKAKVVAGTERRQQYALSITARQ</sequence>
<dbReference type="InterPro" id="IPR001245">
    <property type="entry name" value="Ser-Thr/Tyr_kinase_cat_dom"/>
</dbReference>
<dbReference type="EMBL" id="BMAC01000098">
    <property type="protein sequence ID" value="GFP85040.1"/>
    <property type="molecule type" value="Genomic_DNA"/>
</dbReference>
<reference evidence="2" key="1">
    <citation type="submission" date="2020-07" db="EMBL/GenBank/DDBJ databases">
        <title>Ethylene signaling mediates host invasion by parasitic plants.</title>
        <authorList>
            <person name="Yoshida S."/>
        </authorList>
    </citation>
    <scope>NUCLEOTIDE SEQUENCE</scope>
    <source>
        <strain evidence="2">Okayama</strain>
    </source>
</reference>
<organism evidence="2 3">
    <name type="scientific">Phtheirospermum japonicum</name>
    <dbReference type="NCBI Taxonomy" id="374723"/>
    <lineage>
        <taxon>Eukaryota</taxon>
        <taxon>Viridiplantae</taxon>
        <taxon>Streptophyta</taxon>
        <taxon>Embryophyta</taxon>
        <taxon>Tracheophyta</taxon>
        <taxon>Spermatophyta</taxon>
        <taxon>Magnoliopsida</taxon>
        <taxon>eudicotyledons</taxon>
        <taxon>Gunneridae</taxon>
        <taxon>Pentapetalae</taxon>
        <taxon>asterids</taxon>
        <taxon>lamiids</taxon>
        <taxon>Lamiales</taxon>
        <taxon>Orobanchaceae</taxon>
        <taxon>Orobanchaceae incertae sedis</taxon>
        <taxon>Phtheirospermum</taxon>
    </lineage>
</organism>
<dbReference type="GO" id="GO:0004672">
    <property type="term" value="F:protein kinase activity"/>
    <property type="evidence" value="ECO:0007669"/>
    <property type="project" value="InterPro"/>
</dbReference>
<dbReference type="Proteomes" id="UP000653305">
    <property type="component" value="Unassembled WGS sequence"/>
</dbReference>
<keyword evidence="2" id="KW-0675">Receptor</keyword>
<feature type="domain" description="Serine-threonine/tyrosine-protein kinase catalytic" evidence="1">
    <location>
        <begin position="9"/>
        <end position="114"/>
    </location>
</feature>
<proteinExistence type="predicted"/>
<protein>
    <submittedName>
        <fullName evidence="2">Putative receptor-like protein kinase at3g47110</fullName>
    </submittedName>
</protein>
<keyword evidence="2" id="KW-0418">Kinase</keyword>
<keyword evidence="3" id="KW-1185">Reference proteome</keyword>